<dbReference type="Proteomes" id="UP001152484">
    <property type="component" value="Unassembled WGS sequence"/>
</dbReference>
<organism evidence="1 2">
    <name type="scientific">Cuscuta europaea</name>
    <name type="common">European dodder</name>
    <dbReference type="NCBI Taxonomy" id="41803"/>
    <lineage>
        <taxon>Eukaryota</taxon>
        <taxon>Viridiplantae</taxon>
        <taxon>Streptophyta</taxon>
        <taxon>Embryophyta</taxon>
        <taxon>Tracheophyta</taxon>
        <taxon>Spermatophyta</taxon>
        <taxon>Magnoliopsida</taxon>
        <taxon>eudicotyledons</taxon>
        <taxon>Gunneridae</taxon>
        <taxon>Pentapetalae</taxon>
        <taxon>asterids</taxon>
        <taxon>lamiids</taxon>
        <taxon>Solanales</taxon>
        <taxon>Convolvulaceae</taxon>
        <taxon>Cuscuteae</taxon>
        <taxon>Cuscuta</taxon>
        <taxon>Cuscuta subgen. Cuscuta</taxon>
    </lineage>
</organism>
<sequence>MQPCLLQIIVCERLRPCSSLAHECRTEEPRCVRLFPSRLAPTAPPTSGAQPSPLRLLLCGSMLNRPSSAPVRLATLLLVQYLNRSPTLLVSGLEEVEENLELFKSTWHVLGITVTIQYTWYA</sequence>
<keyword evidence="2" id="KW-1185">Reference proteome</keyword>
<protein>
    <submittedName>
        <fullName evidence="1">Uncharacterized protein</fullName>
    </submittedName>
</protein>
<evidence type="ECO:0000313" key="2">
    <source>
        <dbReference type="Proteomes" id="UP001152484"/>
    </source>
</evidence>
<reference evidence="1" key="1">
    <citation type="submission" date="2022-07" db="EMBL/GenBank/DDBJ databases">
        <authorList>
            <person name="Macas J."/>
            <person name="Novak P."/>
            <person name="Neumann P."/>
        </authorList>
    </citation>
    <scope>NUCLEOTIDE SEQUENCE</scope>
</reference>
<dbReference type="AlphaFoldDB" id="A0A9P0YHZ3"/>
<gene>
    <name evidence="1" type="ORF">CEURO_LOCUS1045</name>
</gene>
<accession>A0A9P0YHZ3</accession>
<name>A0A9P0YHZ3_CUSEU</name>
<dbReference type="EMBL" id="CAMAPE010000004">
    <property type="protein sequence ID" value="CAH9057209.1"/>
    <property type="molecule type" value="Genomic_DNA"/>
</dbReference>
<comment type="caution">
    <text evidence="1">The sequence shown here is derived from an EMBL/GenBank/DDBJ whole genome shotgun (WGS) entry which is preliminary data.</text>
</comment>
<evidence type="ECO:0000313" key="1">
    <source>
        <dbReference type="EMBL" id="CAH9057209.1"/>
    </source>
</evidence>
<proteinExistence type="predicted"/>